<evidence type="ECO:0000256" key="3">
    <source>
        <dbReference type="ARBA" id="ARBA00022737"/>
    </source>
</evidence>
<accession>A0A7I8KFK9</accession>
<dbReference type="InterPro" id="IPR013087">
    <property type="entry name" value="Znf_C2H2_type"/>
</dbReference>
<keyword evidence="12" id="KW-1185">Reference proteome</keyword>
<feature type="domain" description="C2H2-type" evidence="10">
    <location>
        <begin position="165"/>
        <end position="189"/>
    </location>
</feature>
<dbReference type="Gene3D" id="3.30.160.60">
    <property type="entry name" value="Classic Zinc Finger"/>
    <property type="match status" value="5"/>
</dbReference>
<dbReference type="AlphaFoldDB" id="A0A7I8KFK9"/>
<dbReference type="SMART" id="SM00355">
    <property type="entry name" value="ZnF_C2H2"/>
    <property type="match status" value="9"/>
</dbReference>
<feature type="domain" description="C2H2-type" evidence="10">
    <location>
        <begin position="69"/>
        <end position="96"/>
    </location>
</feature>
<evidence type="ECO:0000256" key="7">
    <source>
        <dbReference type="ARBA" id="ARBA00023163"/>
    </source>
</evidence>
<evidence type="ECO:0000259" key="10">
    <source>
        <dbReference type="PROSITE" id="PS50157"/>
    </source>
</evidence>
<dbReference type="GO" id="GO:0080084">
    <property type="term" value="F:5S rDNA binding"/>
    <property type="evidence" value="ECO:0007669"/>
    <property type="project" value="TreeGrafter"/>
</dbReference>
<keyword evidence="5" id="KW-0862">Zinc</keyword>
<evidence type="ECO:0000313" key="11">
    <source>
        <dbReference type="EMBL" id="CAA7395868.1"/>
    </source>
</evidence>
<dbReference type="InterPro" id="IPR036236">
    <property type="entry name" value="Znf_C2H2_sf"/>
</dbReference>
<evidence type="ECO:0000256" key="2">
    <source>
        <dbReference type="ARBA" id="ARBA00022723"/>
    </source>
</evidence>
<evidence type="ECO:0000256" key="9">
    <source>
        <dbReference type="PROSITE-ProRule" id="PRU00042"/>
    </source>
</evidence>
<dbReference type="PANTHER" id="PTHR46179:SF13">
    <property type="entry name" value="C2H2-TYPE DOMAIN-CONTAINING PROTEIN"/>
    <property type="match status" value="1"/>
</dbReference>
<gene>
    <name evidence="11" type="ORF">SI8410_05006531</name>
</gene>
<feature type="domain" description="C2H2-type" evidence="10">
    <location>
        <begin position="97"/>
        <end position="124"/>
    </location>
</feature>
<keyword evidence="3" id="KW-0677">Repeat</keyword>
<evidence type="ECO:0000256" key="5">
    <source>
        <dbReference type="ARBA" id="ARBA00022833"/>
    </source>
</evidence>
<dbReference type="EMBL" id="LR746268">
    <property type="protein sequence ID" value="CAA7395868.1"/>
    <property type="molecule type" value="Genomic_DNA"/>
</dbReference>
<evidence type="ECO:0000256" key="8">
    <source>
        <dbReference type="ARBA" id="ARBA00023242"/>
    </source>
</evidence>
<dbReference type="SUPFAM" id="SSF57667">
    <property type="entry name" value="beta-beta-alpha zinc fingers"/>
    <property type="match status" value="4"/>
</dbReference>
<feature type="domain" description="C2H2-type" evidence="10">
    <location>
        <begin position="126"/>
        <end position="156"/>
    </location>
</feature>
<dbReference type="OrthoDB" id="427030at2759"/>
<keyword evidence="2" id="KW-0479">Metal-binding</keyword>
<evidence type="ECO:0000256" key="4">
    <source>
        <dbReference type="ARBA" id="ARBA00022771"/>
    </source>
</evidence>
<keyword evidence="4 9" id="KW-0863">Zinc-finger</keyword>
<dbReference type="PROSITE" id="PS00028">
    <property type="entry name" value="ZINC_FINGER_C2H2_1"/>
    <property type="match status" value="7"/>
</dbReference>
<evidence type="ECO:0000313" key="12">
    <source>
        <dbReference type="Proteomes" id="UP000663760"/>
    </source>
</evidence>
<dbReference type="PANTHER" id="PTHR46179">
    <property type="entry name" value="ZINC FINGER PROTEIN"/>
    <property type="match status" value="1"/>
</dbReference>
<dbReference type="GO" id="GO:0008270">
    <property type="term" value="F:zinc ion binding"/>
    <property type="evidence" value="ECO:0007669"/>
    <property type="project" value="UniProtKB-KW"/>
</dbReference>
<keyword evidence="8" id="KW-0539">Nucleus</keyword>
<comment type="subcellular location">
    <subcellularLocation>
        <location evidence="1">Nucleus</location>
    </subcellularLocation>
</comment>
<sequence length="378" mass="43446">MWSESAGGTEDVPLSPRSRGIRRYFCDFCGICRSKKSLITAHIVAHHQEEAGGMKYDVGGGNVNKHPEYTCRECGVSFRKPAYLRQHMQGHSLERPFVCPVDDCHHSYRRKDHLTRHLLQHEGKIFVCSVGSCGRRFALQGNMRRHVKEFHNEEGSSDGHSQQQHICPEEGCGKAFRYLSKLKKHMESHVKLDYVDVICCEPGCMKHFTNADCLKAHVRTCHRHVQCPICGTQQLRKNLKRHLRIHESQPAVEKIKCHFPGCLHTFSRKSNLNKHIRAVHLELRPFMCRFAGCGLRFPYRHVRDNHEKSGAHTYVEGDFLVADEQFRSRPRGGRKRKEVGSVESLLRKRIAAAPNEISPFRNVTYHHLHRLLSGDGPD</sequence>
<proteinExistence type="predicted"/>
<protein>
    <recommendedName>
        <fullName evidence="10">C2H2-type domain-containing protein</fullName>
    </recommendedName>
</protein>
<reference evidence="11" key="1">
    <citation type="submission" date="2020-02" db="EMBL/GenBank/DDBJ databases">
        <authorList>
            <person name="Scholz U."/>
            <person name="Mascher M."/>
            <person name="Fiebig A."/>
        </authorList>
    </citation>
    <scope>NUCLEOTIDE SEQUENCE</scope>
</reference>
<dbReference type="InterPro" id="IPR051061">
    <property type="entry name" value="Zinc_finger_trans_reg"/>
</dbReference>
<evidence type="ECO:0000256" key="1">
    <source>
        <dbReference type="ARBA" id="ARBA00004123"/>
    </source>
</evidence>
<dbReference type="FunFam" id="3.30.160.60:FF:000100">
    <property type="entry name" value="Zinc finger 45-like"/>
    <property type="match status" value="1"/>
</dbReference>
<dbReference type="GO" id="GO:0003700">
    <property type="term" value="F:DNA-binding transcription factor activity"/>
    <property type="evidence" value="ECO:0007669"/>
    <property type="project" value="TreeGrafter"/>
</dbReference>
<name>A0A7I8KFK9_SPIIN</name>
<evidence type="ECO:0000256" key="6">
    <source>
        <dbReference type="ARBA" id="ARBA00023015"/>
    </source>
</evidence>
<dbReference type="GO" id="GO:0006357">
    <property type="term" value="P:regulation of transcription by RNA polymerase II"/>
    <property type="evidence" value="ECO:0007669"/>
    <property type="project" value="TreeGrafter"/>
</dbReference>
<keyword evidence="6" id="KW-0805">Transcription regulation</keyword>
<keyword evidence="7" id="KW-0804">Transcription</keyword>
<dbReference type="Pfam" id="PF00096">
    <property type="entry name" value="zf-C2H2"/>
    <property type="match status" value="4"/>
</dbReference>
<dbReference type="PROSITE" id="PS50157">
    <property type="entry name" value="ZINC_FINGER_C2H2_2"/>
    <property type="match status" value="5"/>
</dbReference>
<dbReference type="Proteomes" id="UP000663760">
    <property type="component" value="Chromosome 5"/>
</dbReference>
<feature type="domain" description="C2H2-type" evidence="10">
    <location>
        <begin position="255"/>
        <end position="285"/>
    </location>
</feature>
<organism evidence="11 12">
    <name type="scientific">Spirodela intermedia</name>
    <name type="common">Intermediate duckweed</name>
    <dbReference type="NCBI Taxonomy" id="51605"/>
    <lineage>
        <taxon>Eukaryota</taxon>
        <taxon>Viridiplantae</taxon>
        <taxon>Streptophyta</taxon>
        <taxon>Embryophyta</taxon>
        <taxon>Tracheophyta</taxon>
        <taxon>Spermatophyta</taxon>
        <taxon>Magnoliopsida</taxon>
        <taxon>Liliopsida</taxon>
        <taxon>Araceae</taxon>
        <taxon>Lemnoideae</taxon>
        <taxon>Spirodela</taxon>
    </lineage>
</organism>
<dbReference type="GO" id="GO:0005730">
    <property type="term" value="C:nucleolus"/>
    <property type="evidence" value="ECO:0007669"/>
    <property type="project" value="TreeGrafter"/>
</dbReference>